<dbReference type="Proteomes" id="UP001497535">
    <property type="component" value="Unassembled WGS sequence"/>
</dbReference>
<evidence type="ECO:0000313" key="1">
    <source>
        <dbReference type="EMBL" id="CAK5084635.1"/>
    </source>
</evidence>
<proteinExistence type="predicted"/>
<comment type="caution">
    <text evidence="1">The sequence shown here is derived from an EMBL/GenBank/DDBJ whole genome shotgun (WGS) entry which is preliminary data.</text>
</comment>
<dbReference type="EMBL" id="CAVMJV010000054">
    <property type="protein sequence ID" value="CAK5084635.1"/>
    <property type="molecule type" value="Genomic_DNA"/>
</dbReference>
<accession>A0ACB1A012</accession>
<keyword evidence="2" id="KW-1185">Reference proteome</keyword>
<evidence type="ECO:0000313" key="2">
    <source>
        <dbReference type="Proteomes" id="UP001497535"/>
    </source>
</evidence>
<sequence length="130" mass="14605">MFSKQSLIKTSSFTKSCIKHVLFSKTTCFLSYSKSPLSPRTSAALSVSNSSMLESLSVNKDRISMGVPATLVDSSRRKSFVSLQLHRRTKLNKDSAIFENVSREQAWETLQKMSSNPECIESIMVIKNDF</sequence>
<gene>
    <name evidence="1" type="ORF">MENTE1834_LOCUS32033</name>
</gene>
<organism evidence="1 2">
    <name type="scientific">Meloidogyne enterolobii</name>
    <name type="common">Root-knot nematode worm</name>
    <name type="synonym">Meloidogyne mayaguensis</name>
    <dbReference type="NCBI Taxonomy" id="390850"/>
    <lineage>
        <taxon>Eukaryota</taxon>
        <taxon>Metazoa</taxon>
        <taxon>Ecdysozoa</taxon>
        <taxon>Nematoda</taxon>
        <taxon>Chromadorea</taxon>
        <taxon>Rhabditida</taxon>
        <taxon>Tylenchina</taxon>
        <taxon>Tylenchomorpha</taxon>
        <taxon>Tylenchoidea</taxon>
        <taxon>Meloidogynidae</taxon>
        <taxon>Meloidogyninae</taxon>
        <taxon>Meloidogyne</taxon>
    </lineage>
</organism>
<reference evidence="1" key="1">
    <citation type="submission" date="2023-11" db="EMBL/GenBank/DDBJ databases">
        <authorList>
            <person name="Poullet M."/>
        </authorList>
    </citation>
    <scope>NUCLEOTIDE SEQUENCE</scope>
    <source>
        <strain evidence="1">E1834</strain>
    </source>
</reference>
<protein>
    <submittedName>
        <fullName evidence="1">Uncharacterized protein</fullName>
    </submittedName>
</protein>
<name>A0ACB1A012_MELEN</name>